<dbReference type="GO" id="GO:0071949">
    <property type="term" value="F:FAD binding"/>
    <property type="evidence" value="ECO:0007669"/>
    <property type="project" value="InterPro"/>
</dbReference>
<reference evidence="7 8" key="1">
    <citation type="submission" date="2016-04" db="EMBL/GenBank/DDBJ databases">
        <title>A degradative enzymes factory behind the ericoid mycorrhizal symbiosis.</title>
        <authorList>
            <consortium name="DOE Joint Genome Institute"/>
            <person name="Martino E."/>
            <person name="Morin E."/>
            <person name="Grelet G."/>
            <person name="Kuo A."/>
            <person name="Kohler A."/>
            <person name="Daghino S."/>
            <person name="Barry K."/>
            <person name="Choi C."/>
            <person name="Cichocki N."/>
            <person name="Clum A."/>
            <person name="Copeland A."/>
            <person name="Hainaut M."/>
            <person name="Haridas S."/>
            <person name="Labutti K."/>
            <person name="Lindquist E."/>
            <person name="Lipzen A."/>
            <person name="Khouja H.-R."/>
            <person name="Murat C."/>
            <person name="Ohm R."/>
            <person name="Olson A."/>
            <person name="Spatafora J."/>
            <person name="Veneault-Fourrey C."/>
            <person name="Henrissat B."/>
            <person name="Grigoriev I."/>
            <person name="Martin F."/>
            <person name="Perotto S."/>
        </authorList>
    </citation>
    <scope>NUCLEOTIDE SEQUENCE [LARGE SCALE GENOMIC DNA]</scope>
    <source>
        <strain evidence="7 8">F</strain>
    </source>
</reference>
<evidence type="ECO:0000259" key="6">
    <source>
        <dbReference type="Pfam" id="PF01494"/>
    </source>
</evidence>
<proteinExistence type="predicted"/>
<gene>
    <name evidence="7" type="ORF">L207DRAFT_563889</name>
</gene>
<dbReference type="PANTHER" id="PTHR47178:SF3">
    <property type="entry name" value="FAD-BINDING DOMAIN-CONTAINING PROTEIN"/>
    <property type="match status" value="1"/>
</dbReference>
<feature type="domain" description="FAD-binding" evidence="6">
    <location>
        <begin position="128"/>
        <end position="367"/>
    </location>
</feature>
<organism evidence="7 8">
    <name type="scientific">Hyaloscypha variabilis (strain UAMH 11265 / GT02V1 / F)</name>
    <name type="common">Meliniomyces variabilis</name>
    <dbReference type="NCBI Taxonomy" id="1149755"/>
    <lineage>
        <taxon>Eukaryota</taxon>
        <taxon>Fungi</taxon>
        <taxon>Dikarya</taxon>
        <taxon>Ascomycota</taxon>
        <taxon>Pezizomycotina</taxon>
        <taxon>Leotiomycetes</taxon>
        <taxon>Helotiales</taxon>
        <taxon>Hyaloscyphaceae</taxon>
        <taxon>Hyaloscypha</taxon>
        <taxon>Hyaloscypha variabilis</taxon>
    </lineage>
</organism>
<dbReference type="OrthoDB" id="47494at2759"/>
<comment type="cofactor">
    <cofactor evidence="1">
        <name>FAD</name>
        <dbReference type="ChEBI" id="CHEBI:57692"/>
    </cofactor>
</comment>
<evidence type="ECO:0000256" key="5">
    <source>
        <dbReference type="ARBA" id="ARBA00023033"/>
    </source>
</evidence>
<dbReference type="EMBL" id="KZ613942">
    <property type="protein sequence ID" value="PMD43137.1"/>
    <property type="molecule type" value="Genomic_DNA"/>
</dbReference>
<dbReference type="InterPro" id="IPR036188">
    <property type="entry name" value="FAD/NAD-bd_sf"/>
</dbReference>
<evidence type="ECO:0000313" key="8">
    <source>
        <dbReference type="Proteomes" id="UP000235786"/>
    </source>
</evidence>
<keyword evidence="5" id="KW-0503">Monooxygenase</keyword>
<name>A0A2J6RX97_HYAVF</name>
<evidence type="ECO:0000256" key="3">
    <source>
        <dbReference type="ARBA" id="ARBA00022827"/>
    </source>
</evidence>
<dbReference type="PANTHER" id="PTHR47178">
    <property type="entry name" value="MONOOXYGENASE, FAD-BINDING"/>
    <property type="match status" value="1"/>
</dbReference>
<dbReference type="Pfam" id="PF01494">
    <property type="entry name" value="FAD_binding_3"/>
    <property type="match status" value="1"/>
</dbReference>
<keyword evidence="3" id="KW-0274">FAD</keyword>
<dbReference type="AlphaFoldDB" id="A0A2J6RX97"/>
<dbReference type="SUPFAM" id="SSF51905">
    <property type="entry name" value="FAD/NAD(P)-binding domain"/>
    <property type="match status" value="1"/>
</dbReference>
<keyword evidence="4" id="KW-0560">Oxidoreductase</keyword>
<dbReference type="InterPro" id="IPR002938">
    <property type="entry name" value="FAD-bd"/>
</dbReference>
<sequence length="424" mass="47198">MGDVAGEHTNLQRVDPVLIIGSGCTGLAIAQGLKKAGIPVIVFEKNASIFSPGERDWNMGLHWGLPILKSLISESAAAQLRSVQVDPNPPTKPIDSMIFLNGLTGERMTAIEIPNFHRLRRSKLRTLLSKGLDIRWNKKLRDIVYESDGRATAIFEDGETATGRLIIGTDGARSAVRKILLGPEKAVTTRLPYSATFVQAKFTHDQALHLRSFHSLYIAADHPAGTFAFFGLQDAPEVDKPEDWTFFFYISWNSSLEQQDEERKNFGEKNDLLSAFEWVLENQPCWYFDLAVWDPSLPEHNWDNKNGRVTLAGDAAHPMTYQRGQGLNHSITDAGKLVGFLASEPDQKSAIDKYENEMKARAGEQVQISVMNTVMLHDWEKVMKSPLMKAGLKKGTGSVISSADIGGCFQLYSDLMRMFGLEKI</sequence>
<dbReference type="GO" id="GO:0004497">
    <property type="term" value="F:monooxygenase activity"/>
    <property type="evidence" value="ECO:0007669"/>
    <property type="project" value="UniProtKB-KW"/>
</dbReference>
<keyword evidence="2" id="KW-0285">Flavoprotein</keyword>
<dbReference type="STRING" id="1149755.A0A2J6RX97"/>
<protein>
    <submittedName>
        <fullName evidence="7">FAD/NAD(P)-binding domain-containing protein</fullName>
    </submittedName>
</protein>
<dbReference type="Gene3D" id="3.50.50.60">
    <property type="entry name" value="FAD/NAD(P)-binding domain"/>
    <property type="match status" value="1"/>
</dbReference>
<dbReference type="Pfam" id="PF13450">
    <property type="entry name" value="NAD_binding_8"/>
    <property type="match status" value="1"/>
</dbReference>
<dbReference type="Proteomes" id="UP000235786">
    <property type="component" value="Unassembled WGS sequence"/>
</dbReference>
<evidence type="ECO:0000256" key="2">
    <source>
        <dbReference type="ARBA" id="ARBA00022630"/>
    </source>
</evidence>
<evidence type="ECO:0000313" key="7">
    <source>
        <dbReference type="EMBL" id="PMD43137.1"/>
    </source>
</evidence>
<dbReference type="PRINTS" id="PR00420">
    <property type="entry name" value="RNGMNOXGNASE"/>
</dbReference>
<evidence type="ECO:0000256" key="1">
    <source>
        <dbReference type="ARBA" id="ARBA00001974"/>
    </source>
</evidence>
<accession>A0A2J6RX97</accession>
<keyword evidence="8" id="KW-1185">Reference proteome</keyword>
<evidence type="ECO:0000256" key="4">
    <source>
        <dbReference type="ARBA" id="ARBA00023002"/>
    </source>
</evidence>